<dbReference type="RefSeq" id="XP_018690230.1">
    <property type="nucleotide sequence ID" value="XM_018840483.1"/>
</dbReference>
<gene>
    <name evidence="2" type="ORF">AYL99_08975</name>
</gene>
<dbReference type="AlphaFoldDB" id="A0A178ZCF5"/>
<dbReference type="GeneID" id="30013143"/>
<name>A0A178ZCF5_9EURO</name>
<feature type="region of interest" description="Disordered" evidence="1">
    <location>
        <begin position="84"/>
        <end position="113"/>
    </location>
</feature>
<dbReference type="Proteomes" id="UP000078343">
    <property type="component" value="Unassembled WGS sequence"/>
</dbReference>
<accession>A0A178ZCF5</accession>
<feature type="region of interest" description="Disordered" evidence="1">
    <location>
        <begin position="23"/>
        <end position="45"/>
    </location>
</feature>
<evidence type="ECO:0000256" key="1">
    <source>
        <dbReference type="SAM" id="MobiDB-lite"/>
    </source>
</evidence>
<dbReference type="OrthoDB" id="4161193at2759"/>
<evidence type="ECO:0000313" key="3">
    <source>
        <dbReference type="Proteomes" id="UP000078343"/>
    </source>
</evidence>
<sequence length="113" mass="13050">MSVSPYTVQNDFEVQEYNKRREAWKASERERKQEEKLLRDKAKHDRKEALKQLAEAERGIAAEPRKIFSWLSRKSPSKIEVVASKELDDDSDSDEIPLRDALAALPPELGKRA</sequence>
<comment type="caution">
    <text evidence="2">The sequence shown here is derived from an EMBL/GenBank/DDBJ whole genome shotgun (WGS) entry which is preliminary data.</text>
</comment>
<keyword evidence="3" id="KW-1185">Reference proteome</keyword>
<dbReference type="EMBL" id="LVYI01000008">
    <property type="protein sequence ID" value="OAP56863.1"/>
    <property type="molecule type" value="Genomic_DNA"/>
</dbReference>
<reference evidence="2 3" key="1">
    <citation type="submission" date="2016-04" db="EMBL/GenBank/DDBJ databases">
        <title>Draft genome of Fonsecaea erecta CBS 125763.</title>
        <authorList>
            <person name="Weiss V.A."/>
            <person name="Vicente V.A."/>
            <person name="Raittz R.T."/>
            <person name="Moreno L.F."/>
            <person name="De Souza E.M."/>
            <person name="Pedrosa F.O."/>
            <person name="Steffens M.B."/>
            <person name="Faoro H."/>
            <person name="Tadra-Sfeir M.Z."/>
            <person name="Najafzadeh M.J."/>
            <person name="Felipe M.S."/>
            <person name="Teixeira M."/>
            <person name="Sun J."/>
            <person name="Xi L."/>
            <person name="Gomes R."/>
            <person name="De Azevedo C.M."/>
            <person name="Salgado C.G."/>
            <person name="Da Silva M.B."/>
            <person name="Nascimento M.F."/>
            <person name="Queiroz-Telles F."/>
            <person name="Attili D.S."/>
            <person name="Gorbushina A."/>
        </authorList>
    </citation>
    <scope>NUCLEOTIDE SEQUENCE [LARGE SCALE GENOMIC DNA]</scope>
    <source>
        <strain evidence="2 3">CBS 125763</strain>
    </source>
</reference>
<proteinExistence type="predicted"/>
<evidence type="ECO:0000313" key="2">
    <source>
        <dbReference type="EMBL" id="OAP56863.1"/>
    </source>
</evidence>
<protein>
    <submittedName>
        <fullName evidence="2">Uncharacterized protein</fullName>
    </submittedName>
</protein>
<organism evidence="2 3">
    <name type="scientific">Fonsecaea erecta</name>
    <dbReference type="NCBI Taxonomy" id="1367422"/>
    <lineage>
        <taxon>Eukaryota</taxon>
        <taxon>Fungi</taxon>
        <taxon>Dikarya</taxon>
        <taxon>Ascomycota</taxon>
        <taxon>Pezizomycotina</taxon>
        <taxon>Eurotiomycetes</taxon>
        <taxon>Chaetothyriomycetidae</taxon>
        <taxon>Chaetothyriales</taxon>
        <taxon>Herpotrichiellaceae</taxon>
        <taxon>Fonsecaea</taxon>
    </lineage>
</organism>